<dbReference type="Pfam" id="PF14520">
    <property type="entry name" value="HHH_5"/>
    <property type="match status" value="1"/>
</dbReference>
<dbReference type="SUPFAM" id="SSF89550">
    <property type="entry name" value="PHP domain-like"/>
    <property type="match status" value="1"/>
</dbReference>
<proteinExistence type="predicted"/>
<dbReference type="PIRSF" id="PIRSF005047">
    <property type="entry name" value="UCP005047_YshC"/>
    <property type="match status" value="1"/>
</dbReference>
<dbReference type="Gene3D" id="1.10.150.110">
    <property type="entry name" value="DNA polymerase beta, N-terminal domain-like"/>
    <property type="match status" value="1"/>
</dbReference>
<feature type="domain" description="Helix-hairpin-helix DNA-binding motif class 1" evidence="3">
    <location>
        <begin position="125"/>
        <end position="144"/>
    </location>
</feature>
<dbReference type="InterPro" id="IPR002054">
    <property type="entry name" value="DNA-dir_DNA_pol_X"/>
</dbReference>
<dbReference type="Gene3D" id="3.20.20.140">
    <property type="entry name" value="Metal-dependent hydrolases"/>
    <property type="match status" value="1"/>
</dbReference>
<feature type="domain" description="Helix-hairpin-helix DNA-binding motif class 1" evidence="3">
    <location>
        <begin position="50"/>
        <end position="69"/>
    </location>
</feature>
<keyword evidence="1" id="KW-0237">DNA synthesis</keyword>
<dbReference type="InterPro" id="IPR010994">
    <property type="entry name" value="RuvA_2-like"/>
</dbReference>
<dbReference type="RefSeq" id="WP_407029793.1">
    <property type="nucleotide sequence ID" value="NZ_JAQGEF010000001.1"/>
</dbReference>
<evidence type="ECO:0000259" key="4">
    <source>
        <dbReference type="SMART" id="SM00481"/>
    </source>
</evidence>
<dbReference type="InterPro" id="IPR003141">
    <property type="entry name" value="Pol/His_phosphatase_N"/>
</dbReference>
<evidence type="ECO:0000256" key="2">
    <source>
        <dbReference type="ARBA" id="ARBA00022705"/>
    </source>
</evidence>
<dbReference type="InterPro" id="IPR016195">
    <property type="entry name" value="Pol/histidinol_Pase-like"/>
</dbReference>
<protein>
    <submittedName>
        <fullName evidence="6">Helix-hairpin-helix domain-containing protein</fullName>
    </submittedName>
</protein>
<dbReference type="InterPro" id="IPR027421">
    <property type="entry name" value="DNA_pol_lamdba_lyase_dom_sf"/>
</dbReference>
<dbReference type="InterPro" id="IPR003583">
    <property type="entry name" value="Hlx-hairpin-Hlx_DNA-bd_motif"/>
</dbReference>
<organism evidence="6 7">
    <name type="scientific">Polluticaenibacter yanchengensis</name>
    <dbReference type="NCBI Taxonomy" id="3014562"/>
    <lineage>
        <taxon>Bacteria</taxon>
        <taxon>Pseudomonadati</taxon>
        <taxon>Bacteroidota</taxon>
        <taxon>Chitinophagia</taxon>
        <taxon>Chitinophagales</taxon>
        <taxon>Chitinophagaceae</taxon>
        <taxon>Polluticaenibacter</taxon>
    </lineage>
</organism>
<reference evidence="6 7" key="1">
    <citation type="submission" date="2022-12" db="EMBL/GenBank/DDBJ databases">
        <title>Chitinophagaceae gen. sp. nov., a new member of the family Chitinophagaceae, isolated from soil in a chemical factory.</title>
        <authorList>
            <person name="Ke Z."/>
        </authorList>
    </citation>
    <scope>NUCLEOTIDE SEQUENCE [LARGE SCALE GENOMIC DNA]</scope>
    <source>
        <strain evidence="6 7">LY-5</strain>
    </source>
</reference>
<evidence type="ECO:0000259" key="3">
    <source>
        <dbReference type="SMART" id="SM00278"/>
    </source>
</evidence>
<evidence type="ECO:0000256" key="1">
    <source>
        <dbReference type="ARBA" id="ARBA00022634"/>
    </source>
</evidence>
<dbReference type="Gene3D" id="1.10.150.20">
    <property type="entry name" value="5' to 3' exonuclease, C-terminal subdomain"/>
    <property type="match status" value="1"/>
</dbReference>
<accession>A0ABT4UF39</accession>
<dbReference type="InterPro" id="IPR047967">
    <property type="entry name" value="PolX_PHP"/>
</dbReference>
<dbReference type="PANTHER" id="PTHR36928">
    <property type="entry name" value="PHOSPHATASE YCDX-RELATED"/>
    <property type="match status" value="1"/>
</dbReference>
<dbReference type="SUPFAM" id="SSF47802">
    <property type="entry name" value="DNA polymerase beta, N-terminal domain-like"/>
    <property type="match status" value="1"/>
</dbReference>
<dbReference type="Proteomes" id="UP001210231">
    <property type="component" value="Unassembled WGS sequence"/>
</dbReference>
<evidence type="ECO:0000313" key="6">
    <source>
        <dbReference type="EMBL" id="MDA3613462.1"/>
    </source>
</evidence>
<dbReference type="SMART" id="SM00481">
    <property type="entry name" value="POLIIIAc"/>
    <property type="match status" value="1"/>
</dbReference>
<dbReference type="SMART" id="SM00278">
    <property type="entry name" value="HhH1"/>
    <property type="match status" value="3"/>
</dbReference>
<feature type="domain" description="Polymerase/histidinol phosphatase N-terminal" evidence="4">
    <location>
        <begin position="319"/>
        <end position="398"/>
    </location>
</feature>
<dbReference type="InterPro" id="IPR022311">
    <property type="entry name" value="PolX-like"/>
</dbReference>
<gene>
    <name evidence="6" type="ORF">O3P16_01470</name>
</gene>
<dbReference type="EMBL" id="JAQGEF010000001">
    <property type="protein sequence ID" value="MDA3613462.1"/>
    <property type="molecule type" value="Genomic_DNA"/>
</dbReference>
<dbReference type="InterPro" id="IPR010996">
    <property type="entry name" value="HHH_MUS81"/>
</dbReference>
<feature type="domain" description="DNA-directed DNA polymerase X" evidence="5">
    <location>
        <begin position="1"/>
        <end position="294"/>
    </location>
</feature>
<sequence>MDNGQIADAFNLVAKLMDVNGENSFRVKTYSNASFNIDKEQKRIADLSLNEIAAIKGVGASTAQKVFDFIHTGKLDILEEYIAKTPPGIIEMLSIKGIGPKKINVIWKEMGIESVGELLYACNENRLTMYKGFGEKTQNNIREALEYFIGKKGFFLYAEAVPFYNEIAVLLGDHFTAVGEYVRQLEIIESLDFVVSGINNTEVKNKFQSLPFLFVSESGNELIYQIENGPKIKCIIIENTLKNTEVFKRNSAPEFITLLEENYPHLDTVLKETANDKAVFTQLGMAYLPPYLREVSNNALQLAQANKLPTVISKNDIRGIIHSHSTWSDGANTLEEMALYAQQTGLEYLVISDHSKSAFYANGLQPERILSQHAEIENLNKRLNGFKIFKSIESDILIDGSLDYDNDILASFDLVIASVHSVLKMDETKAVNRLIKAIENPYTNILGHMTGRLLLSRPGYPVNHDLIIDACAANNVVIELNAHPRRLDIDWRFLTKALDKGVLTSINPDAHSVEGYKDTRYGVFVAQKALLTANKNLSSFTLSQMEAFIVQQHAKR</sequence>
<comment type="caution">
    <text evidence="6">The sequence shown here is derived from an EMBL/GenBank/DDBJ whole genome shotgun (WGS) entry which is preliminary data.</text>
</comment>
<dbReference type="PANTHER" id="PTHR36928:SF1">
    <property type="entry name" value="PHOSPHATASE YCDX-RELATED"/>
    <property type="match status" value="1"/>
</dbReference>
<dbReference type="SMART" id="SM00483">
    <property type="entry name" value="POLXc"/>
    <property type="match status" value="1"/>
</dbReference>
<keyword evidence="2" id="KW-0235">DNA replication</keyword>
<feature type="domain" description="Helix-hairpin-helix DNA-binding motif class 1" evidence="3">
    <location>
        <begin position="90"/>
        <end position="109"/>
    </location>
</feature>
<dbReference type="Pfam" id="PF14716">
    <property type="entry name" value="HHH_8"/>
    <property type="match status" value="1"/>
</dbReference>
<dbReference type="SUPFAM" id="SSF47781">
    <property type="entry name" value="RuvA domain 2-like"/>
    <property type="match status" value="1"/>
</dbReference>
<name>A0ABT4UF39_9BACT</name>
<evidence type="ECO:0000259" key="5">
    <source>
        <dbReference type="SMART" id="SM00483"/>
    </source>
</evidence>
<dbReference type="InterPro" id="IPR050243">
    <property type="entry name" value="PHP_phosphatase"/>
</dbReference>
<evidence type="ECO:0000313" key="7">
    <source>
        <dbReference type="Proteomes" id="UP001210231"/>
    </source>
</evidence>
<dbReference type="CDD" id="cd07436">
    <property type="entry name" value="PHP_PolX"/>
    <property type="match status" value="1"/>
</dbReference>
<keyword evidence="7" id="KW-1185">Reference proteome</keyword>